<feature type="transmembrane region" description="Helical" evidence="1">
    <location>
        <begin position="12"/>
        <end position="31"/>
    </location>
</feature>
<dbReference type="Proteomes" id="UP000504844">
    <property type="component" value="Chromosome"/>
</dbReference>
<name>A0A6M8SML5_9NEIS</name>
<evidence type="ECO:0000313" key="2">
    <source>
        <dbReference type="EMBL" id="QKJ65478.1"/>
    </source>
</evidence>
<sequence>MKKMTISQFHRWFMLDGSLGGLCGVALYVMACQLLSAPISWSAISWFFVLCGGLYLIAQLVIDELNFRNIDSE</sequence>
<dbReference type="KEGG" id="dee:HQN60_01290"/>
<dbReference type="EMBL" id="CP054143">
    <property type="protein sequence ID" value="QKJ65478.1"/>
    <property type="molecule type" value="Genomic_DNA"/>
</dbReference>
<reference evidence="2 3" key="1">
    <citation type="submission" date="2020-05" db="EMBL/GenBank/DDBJ databases">
        <title>Complete genome sequence of Deefgea sp. D17.</title>
        <authorList>
            <person name="Bae J.-W."/>
            <person name="Han J.E."/>
        </authorList>
    </citation>
    <scope>NUCLEOTIDE SEQUENCE [LARGE SCALE GENOMIC DNA]</scope>
    <source>
        <strain evidence="2 3">D17</strain>
    </source>
</reference>
<keyword evidence="1" id="KW-0812">Transmembrane</keyword>
<organism evidence="2 3">
    <name type="scientific">Deefgea piscis</name>
    <dbReference type="NCBI Taxonomy" id="2739061"/>
    <lineage>
        <taxon>Bacteria</taxon>
        <taxon>Pseudomonadati</taxon>
        <taxon>Pseudomonadota</taxon>
        <taxon>Betaproteobacteria</taxon>
        <taxon>Neisseriales</taxon>
        <taxon>Chitinibacteraceae</taxon>
        <taxon>Deefgea</taxon>
    </lineage>
</organism>
<dbReference type="AlphaFoldDB" id="A0A6M8SML5"/>
<evidence type="ECO:0000256" key="1">
    <source>
        <dbReference type="SAM" id="Phobius"/>
    </source>
</evidence>
<accession>A0A6M8SML5</accession>
<feature type="transmembrane region" description="Helical" evidence="1">
    <location>
        <begin position="43"/>
        <end position="62"/>
    </location>
</feature>
<keyword evidence="3" id="KW-1185">Reference proteome</keyword>
<keyword evidence="1" id="KW-0472">Membrane</keyword>
<keyword evidence="1" id="KW-1133">Transmembrane helix</keyword>
<protein>
    <submittedName>
        <fullName evidence="2">Uncharacterized protein</fullName>
    </submittedName>
</protein>
<dbReference type="RefSeq" id="WP_173531988.1">
    <property type="nucleotide sequence ID" value="NZ_CP054143.1"/>
</dbReference>
<evidence type="ECO:0000313" key="3">
    <source>
        <dbReference type="Proteomes" id="UP000504844"/>
    </source>
</evidence>
<proteinExistence type="predicted"/>
<gene>
    <name evidence="2" type="ORF">HQN60_01290</name>
</gene>